<dbReference type="PANTHER" id="PTHR44688:SF16">
    <property type="entry name" value="DNA-BINDING TRANSCRIPTIONAL ACTIVATOR DEVR_DOSR"/>
    <property type="match status" value="1"/>
</dbReference>
<reference evidence="6" key="2">
    <citation type="submission" date="2020-03" db="EMBL/GenBank/DDBJ databases">
        <title>Complete Genome Sequence of Adlercreutzia sp. strain 8CFCBH1 Producing Equol, Isolated from Healthy Japanese Feces.</title>
        <authorList>
            <person name="Ogata Y."/>
            <person name="Sakamoto M."/>
            <person name="Ohkuma M."/>
            <person name="Hattori M."/>
            <person name="Suda W."/>
        </authorList>
    </citation>
    <scope>NUCLEOTIDE SEQUENCE [LARGE SCALE GENOMIC DNA]</scope>
    <source>
        <strain evidence="6">8CFCBH1</strain>
    </source>
</reference>
<proteinExistence type="predicted"/>
<dbReference type="InterPro" id="IPR000792">
    <property type="entry name" value="Tscrpt_reg_LuxR_C"/>
</dbReference>
<dbReference type="EMBL" id="AP022829">
    <property type="protein sequence ID" value="BCA88831.1"/>
    <property type="molecule type" value="Genomic_DNA"/>
</dbReference>
<keyword evidence="1" id="KW-0805">Transcription regulation</keyword>
<dbReference type="Gene3D" id="1.10.10.10">
    <property type="entry name" value="Winged helix-like DNA-binding domain superfamily/Winged helix DNA-binding domain"/>
    <property type="match status" value="1"/>
</dbReference>
<reference evidence="6" key="1">
    <citation type="journal article" date="2020" name="Microbiol. Resour. Announc.">
        <title>Complete Genome Sequence of Adlercreutzia sp. Strain 8CFCBH1, a Potent Producer of Equol, Isolated from Healthy Japanese Feces.</title>
        <authorList>
            <person name="Ogata Y."/>
            <person name="Sakamoto M."/>
            <person name="Ohkuma M."/>
            <person name="Hattori M."/>
            <person name="Suda W."/>
        </authorList>
    </citation>
    <scope>NUCLEOTIDE SEQUENCE [LARGE SCALE GENOMIC DNA]</scope>
    <source>
        <strain evidence="6">8CFCBH1</strain>
    </source>
</reference>
<protein>
    <recommendedName>
        <fullName evidence="4">HTH luxR-type domain-containing protein</fullName>
    </recommendedName>
</protein>
<dbReference type="Proteomes" id="UP000501727">
    <property type="component" value="Chromosome"/>
</dbReference>
<feature type="domain" description="HTH luxR-type" evidence="4">
    <location>
        <begin position="45"/>
        <end position="110"/>
    </location>
</feature>
<evidence type="ECO:0000256" key="2">
    <source>
        <dbReference type="ARBA" id="ARBA00023125"/>
    </source>
</evidence>
<evidence type="ECO:0000256" key="1">
    <source>
        <dbReference type="ARBA" id="ARBA00023015"/>
    </source>
</evidence>
<organism evidence="5 6">
    <name type="scientific">Adlercreutzia hattorii</name>
    <dbReference type="NCBI Taxonomy" id="2707299"/>
    <lineage>
        <taxon>Bacteria</taxon>
        <taxon>Bacillati</taxon>
        <taxon>Actinomycetota</taxon>
        <taxon>Coriobacteriia</taxon>
        <taxon>Eggerthellales</taxon>
        <taxon>Eggerthellaceae</taxon>
        <taxon>Adlercreutzia</taxon>
    </lineage>
</organism>
<evidence type="ECO:0000259" key="4">
    <source>
        <dbReference type="PROSITE" id="PS50043"/>
    </source>
</evidence>
<evidence type="ECO:0000256" key="3">
    <source>
        <dbReference type="ARBA" id="ARBA00023163"/>
    </source>
</evidence>
<dbReference type="PROSITE" id="PS00622">
    <property type="entry name" value="HTH_LUXR_1"/>
    <property type="match status" value="1"/>
</dbReference>
<dbReference type="SUPFAM" id="SSF46894">
    <property type="entry name" value="C-terminal effector domain of the bipartite response regulators"/>
    <property type="match status" value="1"/>
</dbReference>
<dbReference type="RefSeq" id="WP_173113222.1">
    <property type="nucleotide sequence ID" value="NZ_AP022829.1"/>
</dbReference>
<dbReference type="Pfam" id="PF00196">
    <property type="entry name" value="GerE"/>
    <property type="match status" value="1"/>
</dbReference>
<evidence type="ECO:0000313" key="5">
    <source>
        <dbReference type="EMBL" id="BCA88831.1"/>
    </source>
</evidence>
<evidence type="ECO:0000313" key="6">
    <source>
        <dbReference type="Proteomes" id="UP000501727"/>
    </source>
</evidence>
<keyword evidence="6" id="KW-1185">Reference proteome</keyword>
<dbReference type="InterPro" id="IPR036388">
    <property type="entry name" value="WH-like_DNA-bd_sf"/>
</dbReference>
<dbReference type="PANTHER" id="PTHR44688">
    <property type="entry name" value="DNA-BINDING TRANSCRIPTIONAL ACTIVATOR DEVR_DOSR"/>
    <property type="match status" value="1"/>
</dbReference>
<dbReference type="CDD" id="cd06170">
    <property type="entry name" value="LuxR_C_like"/>
    <property type="match status" value="1"/>
</dbReference>
<dbReference type="GO" id="GO:0006355">
    <property type="term" value="P:regulation of DNA-templated transcription"/>
    <property type="evidence" value="ECO:0007669"/>
    <property type="project" value="InterPro"/>
</dbReference>
<keyword evidence="3" id="KW-0804">Transcription</keyword>
<dbReference type="AlphaFoldDB" id="A0A6F8SLR1"/>
<gene>
    <name evidence="5" type="ORF">ADCFC_13290</name>
</gene>
<name>A0A6F8SLR1_9ACTN</name>
<sequence>MRSTIAALVLALTLAVAFYFIGLTSKQSQAKTSEKRTAEEEHLEAFSKAFRLTKRETEVMVLLVQGRSVNRIAEQLVVSPNTVKTHRNRLYAKLDVHDRQELLDKYLIEKPKQA</sequence>
<dbReference type="GO" id="GO:0003677">
    <property type="term" value="F:DNA binding"/>
    <property type="evidence" value="ECO:0007669"/>
    <property type="project" value="UniProtKB-KW"/>
</dbReference>
<dbReference type="KEGG" id="ahat:ADCFC_14500"/>
<dbReference type="SMART" id="SM00421">
    <property type="entry name" value="HTH_LUXR"/>
    <property type="match status" value="1"/>
</dbReference>
<dbReference type="InterPro" id="IPR016032">
    <property type="entry name" value="Sig_transdc_resp-reg_C-effctor"/>
</dbReference>
<accession>A0A6F8SLR1</accession>
<keyword evidence="2" id="KW-0238">DNA-binding</keyword>
<dbReference type="PRINTS" id="PR00038">
    <property type="entry name" value="HTHLUXR"/>
</dbReference>
<dbReference type="PROSITE" id="PS50043">
    <property type="entry name" value="HTH_LUXR_2"/>
    <property type="match status" value="1"/>
</dbReference>